<evidence type="ECO:0000256" key="1">
    <source>
        <dbReference type="SAM" id="MobiDB-lite"/>
    </source>
</evidence>
<name>A0A9P9E1R9_9PLEO</name>
<organism evidence="2 3">
    <name type="scientific">Dendryphion nanum</name>
    <dbReference type="NCBI Taxonomy" id="256645"/>
    <lineage>
        <taxon>Eukaryota</taxon>
        <taxon>Fungi</taxon>
        <taxon>Dikarya</taxon>
        <taxon>Ascomycota</taxon>
        <taxon>Pezizomycotina</taxon>
        <taxon>Dothideomycetes</taxon>
        <taxon>Pleosporomycetidae</taxon>
        <taxon>Pleosporales</taxon>
        <taxon>Torulaceae</taxon>
        <taxon>Dendryphion</taxon>
    </lineage>
</organism>
<keyword evidence="3" id="KW-1185">Reference proteome</keyword>
<accession>A0A9P9E1R9</accession>
<dbReference type="Proteomes" id="UP000700596">
    <property type="component" value="Unassembled WGS sequence"/>
</dbReference>
<protein>
    <submittedName>
        <fullName evidence="2">Uncharacterized protein</fullName>
    </submittedName>
</protein>
<reference evidence="2" key="1">
    <citation type="journal article" date="2021" name="Nat. Commun.">
        <title>Genetic determinants of endophytism in the Arabidopsis root mycobiome.</title>
        <authorList>
            <person name="Mesny F."/>
            <person name="Miyauchi S."/>
            <person name="Thiergart T."/>
            <person name="Pickel B."/>
            <person name="Atanasova L."/>
            <person name="Karlsson M."/>
            <person name="Huettel B."/>
            <person name="Barry K.W."/>
            <person name="Haridas S."/>
            <person name="Chen C."/>
            <person name="Bauer D."/>
            <person name="Andreopoulos W."/>
            <person name="Pangilinan J."/>
            <person name="LaButti K."/>
            <person name="Riley R."/>
            <person name="Lipzen A."/>
            <person name="Clum A."/>
            <person name="Drula E."/>
            <person name="Henrissat B."/>
            <person name="Kohler A."/>
            <person name="Grigoriev I.V."/>
            <person name="Martin F.M."/>
            <person name="Hacquard S."/>
        </authorList>
    </citation>
    <scope>NUCLEOTIDE SEQUENCE</scope>
    <source>
        <strain evidence="2">MPI-CAGE-CH-0243</strain>
    </source>
</reference>
<sequence>MLEKKGPLGFGAVHSRKQTDRRDEQTCRRAGVQADGADGADERVPIAGRGGKAVGRSRSVFSGQWSVIRGPRANPFGRCSRSRVLWMDGEFASAMHQPQNGESLKRSGRGEVEEYGGGGEEGRWDGNNNKSRRGERDPGGRGRGGVREYVGIYVRKGSVMVSGALEPWSPGGMWDGMGWDGILMVGKCESEYGAAPAVVNCPVPAWPGRVE</sequence>
<feature type="compositionally biased region" description="Basic and acidic residues" evidence="1">
    <location>
        <begin position="17"/>
        <end position="27"/>
    </location>
</feature>
<feature type="region of interest" description="Disordered" evidence="1">
    <location>
        <begin position="1"/>
        <end position="52"/>
    </location>
</feature>
<evidence type="ECO:0000313" key="2">
    <source>
        <dbReference type="EMBL" id="KAH7128411.1"/>
    </source>
</evidence>
<feature type="compositionally biased region" description="Basic and acidic residues" evidence="1">
    <location>
        <begin position="103"/>
        <end position="112"/>
    </location>
</feature>
<dbReference type="AlphaFoldDB" id="A0A9P9E1R9"/>
<feature type="region of interest" description="Disordered" evidence="1">
    <location>
        <begin position="96"/>
        <end position="143"/>
    </location>
</feature>
<evidence type="ECO:0000313" key="3">
    <source>
        <dbReference type="Proteomes" id="UP000700596"/>
    </source>
</evidence>
<dbReference type="EMBL" id="JAGMWT010000005">
    <property type="protein sequence ID" value="KAH7128411.1"/>
    <property type="molecule type" value="Genomic_DNA"/>
</dbReference>
<gene>
    <name evidence="2" type="ORF">B0J11DRAFT_270237</name>
</gene>
<comment type="caution">
    <text evidence="2">The sequence shown here is derived from an EMBL/GenBank/DDBJ whole genome shotgun (WGS) entry which is preliminary data.</text>
</comment>
<proteinExistence type="predicted"/>